<organism evidence="2 3">
    <name type="scientific">Enterocloster lavalensis</name>
    <dbReference type="NCBI Taxonomy" id="460384"/>
    <lineage>
        <taxon>Bacteria</taxon>
        <taxon>Bacillati</taxon>
        <taxon>Bacillota</taxon>
        <taxon>Clostridia</taxon>
        <taxon>Lachnospirales</taxon>
        <taxon>Lachnospiraceae</taxon>
        <taxon>Enterocloster</taxon>
    </lineage>
</organism>
<accession>A0A1I0J6Q4</accession>
<dbReference type="EMBL" id="FOIM01000027">
    <property type="protein sequence ID" value="SEU05592.1"/>
    <property type="molecule type" value="Genomic_DNA"/>
</dbReference>
<gene>
    <name evidence="2" type="ORF">SAMN05216313_1278</name>
</gene>
<evidence type="ECO:0000313" key="2">
    <source>
        <dbReference type="EMBL" id="SEU05592.1"/>
    </source>
</evidence>
<dbReference type="RefSeq" id="WP_092368435.1">
    <property type="nucleotide sequence ID" value="NZ_FOIM01000027.1"/>
</dbReference>
<protein>
    <submittedName>
        <fullName evidence="2">Uncharacterized protein</fullName>
    </submittedName>
</protein>
<feature type="compositionally biased region" description="Acidic residues" evidence="1">
    <location>
        <begin position="238"/>
        <end position="247"/>
    </location>
</feature>
<evidence type="ECO:0000256" key="1">
    <source>
        <dbReference type="SAM" id="MobiDB-lite"/>
    </source>
</evidence>
<feature type="region of interest" description="Disordered" evidence="1">
    <location>
        <begin position="238"/>
        <end position="258"/>
    </location>
</feature>
<dbReference type="Proteomes" id="UP000198508">
    <property type="component" value="Unassembled WGS sequence"/>
</dbReference>
<reference evidence="3" key="1">
    <citation type="submission" date="2016-10" db="EMBL/GenBank/DDBJ databases">
        <authorList>
            <person name="Varghese N."/>
            <person name="Submissions S."/>
        </authorList>
    </citation>
    <scope>NUCLEOTIDE SEQUENCE [LARGE SCALE GENOMIC DNA]</scope>
    <source>
        <strain evidence="3">NLAE-zl-G277</strain>
    </source>
</reference>
<dbReference type="AlphaFoldDB" id="A0A1I0J6Q4"/>
<evidence type="ECO:0000313" key="3">
    <source>
        <dbReference type="Proteomes" id="UP000198508"/>
    </source>
</evidence>
<sequence>MAVQSFVKGDDLKKLIDDKLINAQSVKYVLRQKGILPVCTNSEALSDLIHHHFFGSATMTQMQEVMNFEQNNLKSTVVIISPKSEQSKEDFLTSIADEFVNKGRSSNTKYTLKNIARNQTSVTLQYIYKKPQRGRIKIAETRTVTLDVTISPLEDDSQKFKVSIRHEGMSESKQFVTLLDEMIQEDSEQAVFGLKRITLASLLKAHKVDFFDDFGAYTHKEWKLTDIINVTVNKDEKSIDDENDETTSGEIDASEPTGRLSGISSAILKGDGLRNNDFVKECMAQGFIFSSMSYKFSHKTLPITIVIDVNFKQTDLKINIVKTYQLEDDGIERLAPLPASDQSLYIDYFQNVAYAVYSNLIEKQKAELVKQTIKPDK</sequence>
<keyword evidence="3" id="KW-1185">Reference proteome</keyword>
<name>A0A1I0J6Q4_9FIRM</name>
<proteinExistence type="predicted"/>